<gene>
    <name evidence="2" type="ORF">PLXY2_LOCUS1298</name>
</gene>
<dbReference type="Proteomes" id="UP000653454">
    <property type="component" value="Unassembled WGS sequence"/>
</dbReference>
<organism evidence="2 3">
    <name type="scientific">Plutella xylostella</name>
    <name type="common">Diamondback moth</name>
    <name type="synonym">Plutella maculipennis</name>
    <dbReference type="NCBI Taxonomy" id="51655"/>
    <lineage>
        <taxon>Eukaryota</taxon>
        <taxon>Metazoa</taxon>
        <taxon>Ecdysozoa</taxon>
        <taxon>Arthropoda</taxon>
        <taxon>Hexapoda</taxon>
        <taxon>Insecta</taxon>
        <taxon>Pterygota</taxon>
        <taxon>Neoptera</taxon>
        <taxon>Endopterygota</taxon>
        <taxon>Lepidoptera</taxon>
        <taxon>Glossata</taxon>
        <taxon>Ditrysia</taxon>
        <taxon>Yponomeutoidea</taxon>
        <taxon>Plutellidae</taxon>
        <taxon>Plutella</taxon>
    </lineage>
</organism>
<evidence type="ECO:0000313" key="2">
    <source>
        <dbReference type="EMBL" id="CAG9092989.1"/>
    </source>
</evidence>
<sequence>MDESGDSCLMVVEAPPVRSSRHPLERPDSTTPPPHTPGPDMLRRSIIDSGLCNSCYACSKEDAGEQIEEEYCNCFPGGDVEATTVRHMSAELQEWSLTHARSMERPGRTMSVTDRVELCGTLSKKH</sequence>
<dbReference type="AlphaFoldDB" id="A0A8S4D7R0"/>
<dbReference type="EMBL" id="CAJHNJ030000003">
    <property type="protein sequence ID" value="CAG9092989.1"/>
    <property type="molecule type" value="Genomic_DNA"/>
</dbReference>
<feature type="region of interest" description="Disordered" evidence="1">
    <location>
        <begin position="1"/>
        <end position="43"/>
    </location>
</feature>
<comment type="caution">
    <text evidence="2">The sequence shown here is derived from an EMBL/GenBank/DDBJ whole genome shotgun (WGS) entry which is preliminary data.</text>
</comment>
<protein>
    <submittedName>
        <fullName evidence="2">(diamondback moth) hypothetical protein</fullName>
    </submittedName>
</protein>
<proteinExistence type="predicted"/>
<name>A0A8S4D7R0_PLUXY</name>
<evidence type="ECO:0000313" key="3">
    <source>
        <dbReference type="Proteomes" id="UP000653454"/>
    </source>
</evidence>
<reference evidence="2" key="1">
    <citation type="submission" date="2020-11" db="EMBL/GenBank/DDBJ databases">
        <authorList>
            <person name="Whiteford S."/>
        </authorList>
    </citation>
    <scope>NUCLEOTIDE SEQUENCE</scope>
</reference>
<accession>A0A8S4D7R0</accession>
<keyword evidence="3" id="KW-1185">Reference proteome</keyword>
<evidence type="ECO:0000256" key="1">
    <source>
        <dbReference type="SAM" id="MobiDB-lite"/>
    </source>
</evidence>